<dbReference type="PROSITE" id="PS50096">
    <property type="entry name" value="IQ"/>
    <property type="match status" value="1"/>
</dbReference>
<dbReference type="InterPro" id="IPR052267">
    <property type="entry name" value="N-DRC_Component"/>
</dbReference>
<dbReference type="GO" id="GO:0016887">
    <property type="term" value="F:ATP hydrolysis activity"/>
    <property type="evidence" value="ECO:0007669"/>
    <property type="project" value="InterPro"/>
</dbReference>
<dbReference type="AlphaFoldDB" id="A0A6J2XGR4"/>
<feature type="domain" description="ATPase AAA-type core" evidence="2">
    <location>
        <begin position="649"/>
        <end position="782"/>
    </location>
</feature>
<dbReference type="Gene3D" id="1.10.8.60">
    <property type="match status" value="1"/>
</dbReference>
<feature type="compositionally biased region" description="Basic and acidic residues" evidence="1">
    <location>
        <begin position="419"/>
        <end position="460"/>
    </location>
</feature>
<dbReference type="InterPro" id="IPR027417">
    <property type="entry name" value="P-loop_NTPase"/>
</dbReference>
<feature type="compositionally biased region" description="Basic residues" evidence="1">
    <location>
        <begin position="549"/>
        <end position="568"/>
    </location>
</feature>
<evidence type="ECO:0000256" key="1">
    <source>
        <dbReference type="SAM" id="MobiDB-lite"/>
    </source>
</evidence>
<protein>
    <submittedName>
        <fullName evidence="4">Dynein regulatory complex protein 11-like</fullName>
    </submittedName>
</protein>
<dbReference type="SUPFAM" id="SSF52540">
    <property type="entry name" value="P-loop containing nucleoside triphosphate hydrolases"/>
    <property type="match status" value="1"/>
</dbReference>
<gene>
    <name evidence="4" type="primary">LOC115877925</name>
</gene>
<proteinExistence type="predicted"/>
<dbReference type="GO" id="GO:0005524">
    <property type="term" value="F:ATP binding"/>
    <property type="evidence" value="ECO:0007669"/>
    <property type="project" value="InterPro"/>
</dbReference>
<dbReference type="KEGG" id="soy:115877925"/>
<name>A0A6J2XGR4_SITOR</name>
<feature type="region of interest" description="Disordered" evidence="1">
    <location>
        <begin position="549"/>
        <end position="570"/>
    </location>
</feature>
<organism evidence="3 4">
    <name type="scientific">Sitophilus oryzae</name>
    <name type="common">Rice weevil</name>
    <name type="synonym">Curculio oryzae</name>
    <dbReference type="NCBI Taxonomy" id="7048"/>
    <lineage>
        <taxon>Eukaryota</taxon>
        <taxon>Metazoa</taxon>
        <taxon>Ecdysozoa</taxon>
        <taxon>Arthropoda</taxon>
        <taxon>Hexapoda</taxon>
        <taxon>Insecta</taxon>
        <taxon>Pterygota</taxon>
        <taxon>Neoptera</taxon>
        <taxon>Endopterygota</taxon>
        <taxon>Coleoptera</taxon>
        <taxon>Polyphaga</taxon>
        <taxon>Cucujiformia</taxon>
        <taxon>Curculionidae</taxon>
        <taxon>Dryophthorinae</taxon>
        <taxon>Sitophilus</taxon>
    </lineage>
</organism>
<accession>A0A6J2XGR4</accession>
<keyword evidence="3" id="KW-1185">Reference proteome</keyword>
<dbReference type="GeneID" id="115877925"/>
<dbReference type="RefSeq" id="XP_030750135.1">
    <property type="nucleotide sequence ID" value="XM_030894275.1"/>
</dbReference>
<evidence type="ECO:0000259" key="2">
    <source>
        <dbReference type="Pfam" id="PF00004"/>
    </source>
</evidence>
<dbReference type="OrthoDB" id="6616786at2759"/>
<feature type="region of interest" description="Disordered" evidence="1">
    <location>
        <begin position="419"/>
        <end position="467"/>
    </location>
</feature>
<dbReference type="InParanoid" id="A0A6J2XGR4"/>
<dbReference type="Pfam" id="PF00004">
    <property type="entry name" value="AAA"/>
    <property type="match status" value="1"/>
</dbReference>
<evidence type="ECO:0000313" key="3">
    <source>
        <dbReference type="Proteomes" id="UP000504635"/>
    </source>
</evidence>
<dbReference type="PANTHER" id="PTHR14690:SF9">
    <property type="entry name" value="GH08353P"/>
    <property type="match status" value="1"/>
</dbReference>
<dbReference type="Gene3D" id="3.40.50.300">
    <property type="entry name" value="P-loop containing nucleotide triphosphate hydrolases"/>
    <property type="match status" value="1"/>
</dbReference>
<dbReference type="InterPro" id="IPR003959">
    <property type="entry name" value="ATPase_AAA_core"/>
</dbReference>
<reference evidence="4" key="1">
    <citation type="submission" date="2025-08" db="UniProtKB">
        <authorList>
            <consortium name="RefSeq"/>
        </authorList>
    </citation>
    <scope>IDENTIFICATION</scope>
    <source>
        <tissue evidence="4">Gonads</tissue>
    </source>
</reference>
<sequence length="909" mass="106243">MSFEYYTNWWIRSRKSLDELNQYDENMGKKFKTINDRSLANDLIGGLYAKYCMMVQDLCACVDQLAQPQKKVAVKRLVDSACVRLNELNDELRKISISEYHYIDGTLVELKLIPYDIEILHPCLFHHRPVNVEDMIQRIKNGEKIFEVAVPTIEISLQELIKVAKSVTIVEPDEPVLEEPGGDEQKDLAQGSSAKIAKHSVLVRASDTNVIVPERTPEELEKQRFEDAVMLIRKAEKARQDRVYFYEKYLELKRRKELQQIGAQRKEPVKESDPDTKNKAAMAMQSVWRGHSARNNLKFREEQRRLLIGMNESSWKSKKEFEIFEANLEKRRDYRDQKLREYIDAIDNEKARILRVVAPGLFEDIEDEIREWFHRWYDEARTFDKYPAEEKGGTILVVRGETLTPKEYLDEYERKRREKVKAGGKDAQKEKEKKEREKKAKAEAEKKKKEAERKKKEAEAKKKKKKNPADFEYEYEETLSKPLKNMGEEDFVKIWNDRSDFDNPMETHYMDLITEKECYETQLQVRKQADELMRLELEMLLEALAKDKGKKYKPKKQKKRKKGKKKGKKDITANRLTEDLFQELIDNGIIRQYSAGRLDDFKGDFSYKNTELRALDFDPAATDLDVRQAVALNCIQPLGVEVMKKPRSVLIVGPRQSGKHVLANAVFNHTRCVLFDLSPEVTAGKYPGAKGLAMLIHLVSKMSKLLQPSIIFFNNAEKIFYKKVPKDEKDSDPKRIGKKLTKGIVKAIKPDDRVLVLGITRAPWLAQAAKLKKAFERAILIPRPDYGSVYLYWREFLSPYHHVDRNLNFTSLATVTEYQPYSVIRDVVEKVLTPRRIIQLKYKPLTVQELYEVFVSGQIEPITDKEWKKYTKWYSKTPLGKERAAFNKWADGKRDLERKQQAKQNKGMR</sequence>
<dbReference type="Proteomes" id="UP000504635">
    <property type="component" value="Unplaced"/>
</dbReference>
<evidence type="ECO:0000313" key="4">
    <source>
        <dbReference type="RefSeq" id="XP_030750135.1"/>
    </source>
</evidence>
<dbReference type="PANTHER" id="PTHR14690">
    <property type="entry name" value="IQ MOTIF CONTAINING WITH AAA DOMAIN 1"/>
    <property type="match status" value="1"/>
</dbReference>